<dbReference type="Pfam" id="PF01029">
    <property type="entry name" value="NusB"/>
    <property type="match status" value="1"/>
</dbReference>
<protein>
    <submittedName>
        <fullName evidence="7">Transcription antitermination protein NusB</fullName>
    </submittedName>
</protein>
<organism evidence="7 8">
    <name type="scientific">Geodia barretti</name>
    <name type="common">Barrett's horny sponge</name>
    <dbReference type="NCBI Taxonomy" id="519541"/>
    <lineage>
        <taxon>Eukaryota</taxon>
        <taxon>Metazoa</taxon>
        <taxon>Porifera</taxon>
        <taxon>Demospongiae</taxon>
        <taxon>Heteroscleromorpha</taxon>
        <taxon>Tetractinellida</taxon>
        <taxon>Astrophorina</taxon>
        <taxon>Geodiidae</taxon>
        <taxon>Geodia</taxon>
    </lineage>
</organism>
<dbReference type="Proteomes" id="UP001174909">
    <property type="component" value="Unassembled WGS sequence"/>
</dbReference>
<evidence type="ECO:0000256" key="2">
    <source>
        <dbReference type="ARBA" id="ARBA00022814"/>
    </source>
</evidence>
<reference evidence="7" key="1">
    <citation type="submission" date="2023-03" db="EMBL/GenBank/DDBJ databases">
        <authorList>
            <person name="Steffen K."/>
            <person name="Cardenas P."/>
        </authorList>
    </citation>
    <scope>NUCLEOTIDE SEQUENCE</scope>
</reference>
<evidence type="ECO:0000256" key="1">
    <source>
        <dbReference type="ARBA" id="ARBA00005952"/>
    </source>
</evidence>
<keyword evidence="3" id="KW-0694">RNA-binding</keyword>
<dbReference type="InterPro" id="IPR035926">
    <property type="entry name" value="NusB-like_sf"/>
</dbReference>
<comment type="similarity">
    <text evidence="1">Belongs to the NusB family.</text>
</comment>
<dbReference type="GO" id="GO:0031564">
    <property type="term" value="P:transcription antitermination"/>
    <property type="evidence" value="ECO:0007669"/>
    <property type="project" value="UniProtKB-KW"/>
</dbReference>
<dbReference type="EMBL" id="CASHTH010003452">
    <property type="protein sequence ID" value="CAI8045118.1"/>
    <property type="molecule type" value="Genomic_DNA"/>
</dbReference>
<dbReference type="PANTHER" id="PTHR11078:SF3">
    <property type="entry name" value="ANTITERMINATION NUSB DOMAIN-CONTAINING PROTEIN"/>
    <property type="match status" value="1"/>
</dbReference>
<dbReference type="GO" id="GO:0003723">
    <property type="term" value="F:RNA binding"/>
    <property type="evidence" value="ECO:0007669"/>
    <property type="project" value="UniProtKB-KW"/>
</dbReference>
<dbReference type="GO" id="GO:0005829">
    <property type="term" value="C:cytosol"/>
    <property type="evidence" value="ECO:0007669"/>
    <property type="project" value="TreeGrafter"/>
</dbReference>
<name>A0AA35TBU3_GEOBA</name>
<dbReference type="PANTHER" id="PTHR11078">
    <property type="entry name" value="N UTILIZATION SUBSTANCE PROTEIN B-RELATED"/>
    <property type="match status" value="1"/>
</dbReference>
<dbReference type="HAMAP" id="MF_00073">
    <property type="entry name" value="NusB"/>
    <property type="match status" value="1"/>
</dbReference>
<comment type="caution">
    <text evidence="7">The sequence shown here is derived from an EMBL/GenBank/DDBJ whole genome shotgun (WGS) entry which is preliminary data.</text>
</comment>
<gene>
    <name evidence="7" type="ORF">GBAR_LOCUS24964</name>
</gene>
<dbReference type="Gene3D" id="1.10.940.10">
    <property type="entry name" value="NusB-like"/>
    <property type="match status" value="1"/>
</dbReference>
<keyword evidence="2" id="KW-0889">Transcription antitermination</keyword>
<dbReference type="AlphaFoldDB" id="A0AA35TBU3"/>
<evidence type="ECO:0000256" key="4">
    <source>
        <dbReference type="ARBA" id="ARBA00023015"/>
    </source>
</evidence>
<evidence type="ECO:0000259" key="6">
    <source>
        <dbReference type="Pfam" id="PF01029"/>
    </source>
</evidence>
<keyword evidence="8" id="KW-1185">Reference proteome</keyword>
<keyword evidence="5" id="KW-0804">Transcription</keyword>
<sequence>MGGPGGASSVHDVGDVDAAGRRNARVLAVQSLYRYDLSGGSAADAVDTVVDGHRPTRRAEHRVVRVRTRLLVAGSIENLQAVDGCIDRQLEHWDLERLSRVDLAILRMSVYCLLHQRDVPASVVINEAVEIAKRYGTDDSYRFVNGVLDGVRKRVA</sequence>
<dbReference type="InterPro" id="IPR011605">
    <property type="entry name" value="NusB_fam"/>
</dbReference>
<dbReference type="SUPFAM" id="SSF48013">
    <property type="entry name" value="NusB-like"/>
    <property type="match status" value="1"/>
</dbReference>
<feature type="domain" description="NusB/RsmB/TIM44" evidence="6">
    <location>
        <begin position="22"/>
        <end position="152"/>
    </location>
</feature>
<dbReference type="NCBIfam" id="TIGR01951">
    <property type="entry name" value="nusB"/>
    <property type="match status" value="1"/>
</dbReference>
<proteinExistence type="inferred from homology"/>
<evidence type="ECO:0000313" key="8">
    <source>
        <dbReference type="Proteomes" id="UP001174909"/>
    </source>
</evidence>
<accession>A0AA35TBU3</accession>
<evidence type="ECO:0000313" key="7">
    <source>
        <dbReference type="EMBL" id="CAI8045118.1"/>
    </source>
</evidence>
<dbReference type="GO" id="GO:0006353">
    <property type="term" value="P:DNA-templated transcription termination"/>
    <property type="evidence" value="ECO:0007669"/>
    <property type="project" value="InterPro"/>
</dbReference>
<dbReference type="CDD" id="cd00619">
    <property type="entry name" value="Terminator_NusB"/>
    <property type="match status" value="1"/>
</dbReference>
<evidence type="ECO:0000256" key="3">
    <source>
        <dbReference type="ARBA" id="ARBA00022884"/>
    </source>
</evidence>
<evidence type="ECO:0000256" key="5">
    <source>
        <dbReference type="ARBA" id="ARBA00023163"/>
    </source>
</evidence>
<keyword evidence="4" id="KW-0805">Transcription regulation</keyword>
<dbReference type="InterPro" id="IPR006027">
    <property type="entry name" value="NusB_RsmB_TIM44"/>
</dbReference>